<evidence type="ECO:0000313" key="3">
    <source>
        <dbReference type="Proteomes" id="UP000238220"/>
    </source>
</evidence>
<organism evidence="2 3">
    <name type="scientific">Solimonas fluminis</name>
    <dbReference type="NCBI Taxonomy" id="2086571"/>
    <lineage>
        <taxon>Bacteria</taxon>
        <taxon>Pseudomonadati</taxon>
        <taxon>Pseudomonadota</taxon>
        <taxon>Gammaproteobacteria</taxon>
        <taxon>Nevskiales</taxon>
        <taxon>Nevskiaceae</taxon>
        <taxon>Solimonas</taxon>
    </lineage>
</organism>
<evidence type="ECO:0000313" key="2">
    <source>
        <dbReference type="EMBL" id="PPE72504.1"/>
    </source>
</evidence>
<dbReference type="AlphaFoldDB" id="A0A2S5TBW1"/>
<comment type="caution">
    <text evidence="2">The sequence shown here is derived from an EMBL/GenBank/DDBJ whole genome shotgun (WGS) entry which is preliminary data.</text>
</comment>
<protein>
    <submittedName>
        <fullName evidence="2">Uncharacterized protein</fullName>
    </submittedName>
</protein>
<feature type="region of interest" description="Disordered" evidence="1">
    <location>
        <begin position="1"/>
        <end position="20"/>
    </location>
</feature>
<accession>A0A2S5TBW1</accession>
<gene>
    <name evidence="2" type="ORF">C3942_18355</name>
</gene>
<reference evidence="2 3" key="1">
    <citation type="submission" date="2018-02" db="EMBL/GenBank/DDBJ databases">
        <title>Genome sequencing of Solimonas sp. HR-BB.</title>
        <authorList>
            <person name="Lee Y."/>
            <person name="Jeon C.O."/>
        </authorList>
    </citation>
    <scope>NUCLEOTIDE SEQUENCE [LARGE SCALE GENOMIC DNA]</scope>
    <source>
        <strain evidence="2 3">HR-BB</strain>
    </source>
</reference>
<dbReference type="Proteomes" id="UP000238220">
    <property type="component" value="Unassembled WGS sequence"/>
</dbReference>
<proteinExistence type="predicted"/>
<feature type="compositionally biased region" description="Basic residues" evidence="1">
    <location>
        <begin position="1"/>
        <end position="16"/>
    </location>
</feature>
<keyword evidence="3" id="KW-1185">Reference proteome</keyword>
<sequence length="63" mass="6829">MGVDSRHRRSAARRKAAQAPVENPAMHYGLPDGFVNTGMILAMAGIVALHHRTLLDALFSLFA</sequence>
<dbReference type="EMBL" id="PSNW01000012">
    <property type="protein sequence ID" value="PPE72504.1"/>
    <property type="molecule type" value="Genomic_DNA"/>
</dbReference>
<name>A0A2S5TBW1_9GAMM</name>
<evidence type="ECO:0000256" key="1">
    <source>
        <dbReference type="SAM" id="MobiDB-lite"/>
    </source>
</evidence>